<dbReference type="OrthoDB" id="4774989at2759"/>
<sequence>MKGIPIPVLAQPGEIPNPRNNVPPTTQFDAILNWTAIMFDKITNELEGLPGNTVRDSGGPPLNGGTTQSETLLKEVLSERRPENNNNSSPVIAALEWFWAQNIPAPVVLLLMICLVIYMHTRSVRNTLHFWKQLALFVVKLVWMTPVVIVELLLSNRLVDSPYLLWILVFWHGFAIGIFKSLYELVTGRRWRPRVVVVDPLPPLSPPPTPPRPLSPPPTPPREPRSLEDYIQELELDDQPDGVIDIMYRAAYMRDVRAREEWERRVDEALEVARDYHRRRRAHEARVVDRERIEGERERRRNEEQLPETPDRTGRQPRMVRGEVGHWWPWVRVALAGLAGIGFVLGFVYYCQSFEPGAECGWFAEVLCGGGGVGSFENLRYDDQVIRETVVAGQGPPRFRFLSDGTRIQLPNY</sequence>
<proteinExistence type="predicted"/>
<organism evidence="3 4">
    <name type="scientific">Xylaria flabelliformis</name>
    <dbReference type="NCBI Taxonomy" id="2512241"/>
    <lineage>
        <taxon>Eukaryota</taxon>
        <taxon>Fungi</taxon>
        <taxon>Dikarya</taxon>
        <taxon>Ascomycota</taxon>
        <taxon>Pezizomycotina</taxon>
        <taxon>Sordariomycetes</taxon>
        <taxon>Xylariomycetidae</taxon>
        <taxon>Xylariales</taxon>
        <taxon>Xylariaceae</taxon>
        <taxon>Xylaria</taxon>
    </lineage>
</organism>
<dbReference type="EMBL" id="VFLP01000008">
    <property type="protein sequence ID" value="TRX96950.1"/>
    <property type="molecule type" value="Genomic_DNA"/>
</dbReference>
<dbReference type="Proteomes" id="UP000319160">
    <property type="component" value="Unassembled WGS sequence"/>
</dbReference>
<keyword evidence="2" id="KW-0472">Membrane</keyword>
<gene>
    <name evidence="3" type="ORF">FHL15_002256</name>
</gene>
<feature type="compositionally biased region" description="Pro residues" evidence="1">
    <location>
        <begin position="206"/>
        <end position="221"/>
    </location>
</feature>
<feature type="region of interest" description="Disordered" evidence="1">
    <location>
        <begin position="292"/>
        <end position="317"/>
    </location>
</feature>
<feature type="transmembrane region" description="Helical" evidence="2">
    <location>
        <begin position="327"/>
        <end position="350"/>
    </location>
</feature>
<feature type="region of interest" description="Disordered" evidence="1">
    <location>
        <begin position="206"/>
        <end position="225"/>
    </location>
</feature>
<evidence type="ECO:0000313" key="4">
    <source>
        <dbReference type="Proteomes" id="UP000319160"/>
    </source>
</evidence>
<keyword evidence="4" id="KW-1185">Reference proteome</keyword>
<keyword evidence="2" id="KW-0812">Transmembrane</keyword>
<comment type="caution">
    <text evidence="3">The sequence shown here is derived from an EMBL/GenBank/DDBJ whole genome shotgun (WGS) entry which is preliminary data.</text>
</comment>
<name>A0A553I9S6_9PEZI</name>
<feature type="transmembrane region" description="Helical" evidence="2">
    <location>
        <begin position="97"/>
        <end position="118"/>
    </location>
</feature>
<reference evidence="4" key="1">
    <citation type="submission" date="2019-06" db="EMBL/GenBank/DDBJ databases">
        <title>Draft genome sequence of the griseofulvin-producing fungus Xylaria cubensis strain G536.</title>
        <authorList>
            <person name="Mead M.E."/>
            <person name="Raja H.A."/>
            <person name="Steenwyk J.L."/>
            <person name="Knowles S.L."/>
            <person name="Oberlies N.H."/>
            <person name="Rokas A."/>
        </authorList>
    </citation>
    <scope>NUCLEOTIDE SEQUENCE [LARGE SCALE GENOMIC DNA]</scope>
    <source>
        <strain evidence="4">G536</strain>
    </source>
</reference>
<dbReference type="AlphaFoldDB" id="A0A553I9S6"/>
<keyword evidence="2" id="KW-1133">Transmembrane helix</keyword>
<feature type="transmembrane region" description="Helical" evidence="2">
    <location>
        <begin position="163"/>
        <end position="183"/>
    </location>
</feature>
<feature type="transmembrane region" description="Helical" evidence="2">
    <location>
        <begin position="130"/>
        <end position="151"/>
    </location>
</feature>
<evidence type="ECO:0000313" key="3">
    <source>
        <dbReference type="EMBL" id="TRX96950.1"/>
    </source>
</evidence>
<evidence type="ECO:0000256" key="1">
    <source>
        <dbReference type="SAM" id="MobiDB-lite"/>
    </source>
</evidence>
<protein>
    <submittedName>
        <fullName evidence="3">Uncharacterized protein</fullName>
    </submittedName>
</protein>
<evidence type="ECO:0000256" key="2">
    <source>
        <dbReference type="SAM" id="Phobius"/>
    </source>
</evidence>
<accession>A0A553I9S6</accession>